<dbReference type="Pfam" id="PF00097">
    <property type="entry name" value="zf-C3HC4"/>
    <property type="match status" value="1"/>
</dbReference>
<dbReference type="InterPro" id="IPR001841">
    <property type="entry name" value="Znf_RING"/>
</dbReference>
<gene>
    <name evidence="9" type="ORF">BGZ65_010198</name>
</gene>
<protein>
    <recommendedName>
        <fullName evidence="8">RING-type domain-containing protein</fullName>
    </recommendedName>
</protein>
<comment type="subcellular location">
    <subcellularLocation>
        <location evidence="1">Cytoplasm</location>
    </subcellularLocation>
</comment>
<feature type="region of interest" description="Disordered" evidence="7">
    <location>
        <begin position="364"/>
        <end position="385"/>
    </location>
</feature>
<dbReference type="AlphaFoldDB" id="A0A9P6ME10"/>
<dbReference type="GO" id="GO:0005737">
    <property type="term" value="C:cytoplasm"/>
    <property type="evidence" value="ECO:0007669"/>
    <property type="project" value="UniProtKB-SubCell"/>
</dbReference>
<evidence type="ECO:0000256" key="7">
    <source>
        <dbReference type="SAM" id="MobiDB-lite"/>
    </source>
</evidence>
<dbReference type="SUPFAM" id="SSF57850">
    <property type="entry name" value="RING/U-box"/>
    <property type="match status" value="1"/>
</dbReference>
<dbReference type="GO" id="GO:0008270">
    <property type="term" value="F:zinc ion binding"/>
    <property type="evidence" value="ECO:0007669"/>
    <property type="project" value="UniProtKB-KW"/>
</dbReference>
<dbReference type="OrthoDB" id="302966at2759"/>
<keyword evidence="2" id="KW-0963">Cytoplasm</keyword>
<feature type="non-terminal residue" evidence="9">
    <location>
        <position position="1"/>
    </location>
</feature>
<keyword evidence="3" id="KW-0479">Metal-binding</keyword>
<sequence>MSQLSTAGGGGGEKTARGNNKRNQVSLNHLLNFSFPIREEPQNTGPVRRRRNVSYQPYDKDKFINANFRFLMNPRRDYEVFTMDADVRVEWDDIEQVLISVPQSCPICLQPPVAARITKCGHVYCLPCILHYLALSESNKTWRKCPICWDAIYDKDLKSVRTGQEERDNYYDQDEKEIAQQIASKQEVVLEMRLIRRALNSTIALPRSRTFPLDNQVLSEKLKGQPPLEFYPDAMLFSRLMITTLDRIVSELDRDLRSIEVSIEEAKSYGANDHSEEIVFFEMAKNKIQEAKDKIQDDAKFFPKSVLDREEILRHHFDKAEKEESEVVAGEGESFTKTTTPIRSISYEDNGPEAYEVARQADFPYTPNNVQPAEGTPSRSTESDAELDNGHHLYLQPLDIRILKQHFELYEKFPDRITVKVLGIDETNLTEE</sequence>
<dbReference type="InterPro" id="IPR018957">
    <property type="entry name" value="Znf_C3HC4_RING-type"/>
</dbReference>
<keyword evidence="4 6" id="KW-0863">Zinc-finger</keyword>
<proteinExistence type="predicted"/>
<feature type="domain" description="RING-type" evidence="8">
    <location>
        <begin position="105"/>
        <end position="148"/>
    </location>
</feature>
<dbReference type="PANTHER" id="PTHR12983">
    <property type="entry name" value="RING FINGER 10 FAMILY MEMBER"/>
    <property type="match status" value="1"/>
</dbReference>
<dbReference type="PROSITE" id="PS00518">
    <property type="entry name" value="ZF_RING_1"/>
    <property type="match status" value="1"/>
</dbReference>
<evidence type="ECO:0000256" key="2">
    <source>
        <dbReference type="ARBA" id="ARBA00022490"/>
    </source>
</evidence>
<dbReference type="InterPro" id="IPR013083">
    <property type="entry name" value="Znf_RING/FYVE/PHD"/>
</dbReference>
<comment type="caution">
    <text evidence="9">The sequence shown here is derived from an EMBL/GenBank/DDBJ whole genome shotgun (WGS) entry which is preliminary data.</text>
</comment>
<evidence type="ECO:0000256" key="4">
    <source>
        <dbReference type="ARBA" id="ARBA00022771"/>
    </source>
</evidence>
<dbReference type="CDD" id="cd16536">
    <property type="entry name" value="RING-HC_RNF10"/>
    <property type="match status" value="1"/>
</dbReference>
<dbReference type="SMART" id="SM00184">
    <property type="entry name" value="RING"/>
    <property type="match status" value="1"/>
</dbReference>
<dbReference type="Gene3D" id="3.30.40.10">
    <property type="entry name" value="Zinc/RING finger domain, C3HC4 (zinc finger)"/>
    <property type="match status" value="1"/>
</dbReference>
<dbReference type="PANTHER" id="PTHR12983:SF9">
    <property type="entry name" value="E3 UBIQUITIN-PROTEIN LIGASE RNF10"/>
    <property type="match status" value="1"/>
</dbReference>
<feature type="region of interest" description="Disordered" evidence="7">
    <location>
        <begin position="1"/>
        <end position="21"/>
    </location>
</feature>
<dbReference type="GO" id="GO:0000976">
    <property type="term" value="F:transcription cis-regulatory region binding"/>
    <property type="evidence" value="ECO:0007669"/>
    <property type="project" value="TreeGrafter"/>
</dbReference>
<dbReference type="GO" id="GO:0045944">
    <property type="term" value="P:positive regulation of transcription by RNA polymerase II"/>
    <property type="evidence" value="ECO:0007669"/>
    <property type="project" value="TreeGrafter"/>
</dbReference>
<evidence type="ECO:0000256" key="3">
    <source>
        <dbReference type="ARBA" id="ARBA00022723"/>
    </source>
</evidence>
<evidence type="ECO:0000256" key="6">
    <source>
        <dbReference type="PROSITE-ProRule" id="PRU00175"/>
    </source>
</evidence>
<dbReference type="InterPro" id="IPR017907">
    <property type="entry name" value="Znf_RING_CS"/>
</dbReference>
<evidence type="ECO:0000313" key="10">
    <source>
        <dbReference type="Proteomes" id="UP000749646"/>
    </source>
</evidence>
<keyword evidence="10" id="KW-1185">Reference proteome</keyword>
<accession>A0A9P6ME10</accession>
<evidence type="ECO:0000313" key="9">
    <source>
        <dbReference type="EMBL" id="KAF9994207.1"/>
    </source>
</evidence>
<name>A0A9P6ME10_9FUNG</name>
<organism evidence="9 10">
    <name type="scientific">Modicella reniformis</name>
    <dbReference type="NCBI Taxonomy" id="1440133"/>
    <lineage>
        <taxon>Eukaryota</taxon>
        <taxon>Fungi</taxon>
        <taxon>Fungi incertae sedis</taxon>
        <taxon>Mucoromycota</taxon>
        <taxon>Mortierellomycotina</taxon>
        <taxon>Mortierellomycetes</taxon>
        <taxon>Mortierellales</taxon>
        <taxon>Mortierellaceae</taxon>
        <taxon>Modicella</taxon>
    </lineage>
</organism>
<dbReference type="EMBL" id="JAAAHW010001634">
    <property type="protein sequence ID" value="KAF9994207.1"/>
    <property type="molecule type" value="Genomic_DNA"/>
</dbReference>
<reference evidence="9" key="1">
    <citation type="journal article" date="2020" name="Fungal Divers.">
        <title>Resolving the Mortierellaceae phylogeny through synthesis of multi-gene phylogenetics and phylogenomics.</title>
        <authorList>
            <person name="Vandepol N."/>
            <person name="Liber J."/>
            <person name="Desiro A."/>
            <person name="Na H."/>
            <person name="Kennedy M."/>
            <person name="Barry K."/>
            <person name="Grigoriev I.V."/>
            <person name="Miller A.N."/>
            <person name="O'Donnell K."/>
            <person name="Stajich J.E."/>
            <person name="Bonito G."/>
        </authorList>
    </citation>
    <scope>NUCLEOTIDE SEQUENCE</scope>
    <source>
        <strain evidence="9">MES-2147</strain>
    </source>
</reference>
<keyword evidence="5" id="KW-0862">Zinc</keyword>
<evidence type="ECO:0000256" key="1">
    <source>
        <dbReference type="ARBA" id="ARBA00004496"/>
    </source>
</evidence>
<dbReference type="InterPro" id="IPR039739">
    <property type="entry name" value="MAG2/RNF10"/>
</dbReference>
<evidence type="ECO:0000259" key="8">
    <source>
        <dbReference type="PROSITE" id="PS50089"/>
    </source>
</evidence>
<evidence type="ECO:0000256" key="5">
    <source>
        <dbReference type="ARBA" id="ARBA00022833"/>
    </source>
</evidence>
<dbReference type="PROSITE" id="PS50089">
    <property type="entry name" value="ZF_RING_2"/>
    <property type="match status" value="1"/>
</dbReference>
<dbReference type="Proteomes" id="UP000749646">
    <property type="component" value="Unassembled WGS sequence"/>
</dbReference>